<keyword evidence="10" id="KW-1185">Reference proteome</keyword>
<name>A0A7G9FWM8_9FIRM</name>
<keyword evidence="2" id="KW-1003">Cell membrane</keyword>
<dbReference type="PROSITE" id="PS50885">
    <property type="entry name" value="HAMP"/>
    <property type="match status" value="1"/>
</dbReference>
<evidence type="ECO:0000313" key="9">
    <source>
        <dbReference type="EMBL" id="QNM02960.1"/>
    </source>
</evidence>
<organism evidence="9 10">
    <name type="scientific">Simiaoa sunii</name>
    <dbReference type="NCBI Taxonomy" id="2763672"/>
    <lineage>
        <taxon>Bacteria</taxon>
        <taxon>Bacillati</taxon>
        <taxon>Bacillota</taxon>
        <taxon>Clostridia</taxon>
        <taxon>Lachnospirales</taxon>
        <taxon>Lachnospiraceae</taxon>
        <taxon>Simiaoa</taxon>
    </lineage>
</organism>
<dbReference type="InterPro" id="IPR050469">
    <property type="entry name" value="Diguanylate_Cyclase"/>
</dbReference>
<evidence type="ECO:0000259" key="7">
    <source>
        <dbReference type="PROSITE" id="PS50885"/>
    </source>
</evidence>
<dbReference type="InterPro" id="IPR029151">
    <property type="entry name" value="Sensor-like_sf"/>
</dbReference>
<dbReference type="InterPro" id="IPR003660">
    <property type="entry name" value="HAMP_dom"/>
</dbReference>
<sequence>MENTQNAPKRSGGKISYTLQAIGLIPLLTLGIVMLFFTSQWFTKIMYQEVERELYDATKSATTLLNAAYPGDYRLEGDVAYLLYKGDVDITREYSLFDQFKEDTGLDITLFYQDTRILTTLYNTQGDRIVGSGAPDVVIRDVLNTGEDHFYINTLINGKTYFSYYSPVRNQDGSIVGMLFIGKSSAAVSQSIQRYVYPLTWLIIGFVALVAVCIYFYTRRFVAVLLHIHSFLSEVASGNLNATLDHSVTKRSDELGDIGRCALSMQRSLRTMIEQDALTELYNRRSGEKKLRQIFEEAQSFRHSFALAIGDIDFFKKVNDTYGHECGDAVLKNVSALLKQHMWRRGFTARWGGEEFLLVFENVDLAEARKQLELLMDKIHELDTLYEGQHVKINMTFGLVCESDKDVHTLLKEADEKLYIGKTNGRNQVVS</sequence>
<dbReference type="GO" id="GO:0052621">
    <property type="term" value="F:diguanylate cyclase activity"/>
    <property type="evidence" value="ECO:0007669"/>
    <property type="project" value="TreeGrafter"/>
</dbReference>
<dbReference type="NCBIfam" id="TIGR00254">
    <property type="entry name" value="GGDEF"/>
    <property type="match status" value="1"/>
</dbReference>
<dbReference type="AlphaFoldDB" id="A0A7G9FWM8"/>
<feature type="transmembrane region" description="Helical" evidence="6">
    <location>
        <begin position="21"/>
        <end position="42"/>
    </location>
</feature>
<dbReference type="EMBL" id="CP060633">
    <property type="protein sequence ID" value="QNM02960.1"/>
    <property type="molecule type" value="Genomic_DNA"/>
</dbReference>
<dbReference type="GO" id="GO:0005886">
    <property type="term" value="C:plasma membrane"/>
    <property type="evidence" value="ECO:0007669"/>
    <property type="project" value="UniProtKB-SubCell"/>
</dbReference>
<dbReference type="GO" id="GO:0043709">
    <property type="term" value="P:cell adhesion involved in single-species biofilm formation"/>
    <property type="evidence" value="ECO:0007669"/>
    <property type="project" value="TreeGrafter"/>
</dbReference>
<feature type="transmembrane region" description="Helical" evidence="6">
    <location>
        <begin position="195"/>
        <end position="217"/>
    </location>
</feature>
<dbReference type="CDD" id="cd01949">
    <property type="entry name" value="GGDEF"/>
    <property type="match status" value="1"/>
</dbReference>
<dbReference type="PANTHER" id="PTHR45138">
    <property type="entry name" value="REGULATORY COMPONENTS OF SENSORY TRANSDUCTION SYSTEM"/>
    <property type="match status" value="1"/>
</dbReference>
<comment type="subcellular location">
    <subcellularLocation>
        <location evidence="1">Cell membrane</location>
        <topology evidence="1">Multi-pass membrane protein</topology>
    </subcellularLocation>
</comment>
<dbReference type="InterPro" id="IPR000160">
    <property type="entry name" value="GGDEF_dom"/>
</dbReference>
<feature type="domain" description="GGDEF" evidence="8">
    <location>
        <begin position="303"/>
        <end position="431"/>
    </location>
</feature>
<keyword evidence="5 6" id="KW-0472">Membrane</keyword>
<feature type="domain" description="HAMP" evidence="7">
    <location>
        <begin position="219"/>
        <end position="274"/>
    </location>
</feature>
<evidence type="ECO:0000313" key="10">
    <source>
        <dbReference type="Proteomes" id="UP000515981"/>
    </source>
</evidence>
<protein>
    <submittedName>
        <fullName evidence="9">Diguanylate cyclase</fullName>
    </submittedName>
</protein>
<dbReference type="RefSeq" id="WP_249326433.1">
    <property type="nucleotide sequence ID" value="NZ_CP060633.1"/>
</dbReference>
<evidence type="ECO:0000256" key="6">
    <source>
        <dbReference type="SAM" id="Phobius"/>
    </source>
</evidence>
<dbReference type="SUPFAM" id="SSF55073">
    <property type="entry name" value="Nucleotide cyclase"/>
    <property type="match status" value="1"/>
</dbReference>
<dbReference type="FunFam" id="3.30.70.270:FF:000001">
    <property type="entry name" value="Diguanylate cyclase domain protein"/>
    <property type="match status" value="1"/>
</dbReference>
<reference evidence="9 10" key="1">
    <citation type="submission" date="2020-08" db="EMBL/GenBank/DDBJ databases">
        <authorList>
            <person name="Liu C."/>
            <person name="Sun Q."/>
        </authorList>
    </citation>
    <scope>NUCLEOTIDE SEQUENCE [LARGE SCALE GENOMIC DNA]</scope>
    <source>
        <strain evidence="9 10">NSJ-8</strain>
    </source>
</reference>
<evidence type="ECO:0000259" key="8">
    <source>
        <dbReference type="PROSITE" id="PS50887"/>
    </source>
</evidence>
<evidence type="ECO:0000256" key="3">
    <source>
        <dbReference type="ARBA" id="ARBA00022692"/>
    </source>
</evidence>
<dbReference type="PROSITE" id="PS50887">
    <property type="entry name" value="GGDEF"/>
    <property type="match status" value="1"/>
</dbReference>
<dbReference type="PANTHER" id="PTHR45138:SF9">
    <property type="entry name" value="DIGUANYLATE CYCLASE DGCM-RELATED"/>
    <property type="match status" value="1"/>
</dbReference>
<dbReference type="Gene3D" id="3.30.70.270">
    <property type="match status" value="1"/>
</dbReference>
<dbReference type="InterPro" id="IPR043128">
    <property type="entry name" value="Rev_trsase/Diguanyl_cyclase"/>
</dbReference>
<dbReference type="InterPro" id="IPR033463">
    <property type="entry name" value="sCache_3"/>
</dbReference>
<dbReference type="SMART" id="SM00267">
    <property type="entry name" value="GGDEF"/>
    <property type="match status" value="1"/>
</dbReference>
<evidence type="ECO:0000256" key="5">
    <source>
        <dbReference type="ARBA" id="ARBA00023136"/>
    </source>
</evidence>
<dbReference type="Pfam" id="PF00990">
    <property type="entry name" value="GGDEF"/>
    <property type="match status" value="1"/>
</dbReference>
<gene>
    <name evidence="9" type="ORF">H9Q77_02005</name>
</gene>
<dbReference type="Gene3D" id="6.10.340.10">
    <property type="match status" value="1"/>
</dbReference>
<dbReference type="SUPFAM" id="SSF103190">
    <property type="entry name" value="Sensory domain-like"/>
    <property type="match status" value="1"/>
</dbReference>
<dbReference type="Pfam" id="PF17202">
    <property type="entry name" value="sCache_3_3"/>
    <property type="match status" value="1"/>
</dbReference>
<proteinExistence type="predicted"/>
<evidence type="ECO:0000256" key="2">
    <source>
        <dbReference type="ARBA" id="ARBA00022475"/>
    </source>
</evidence>
<dbReference type="KEGG" id="ssun:H9Q77_02005"/>
<keyword evidence="3 6" id="KW-0812">Transmembrane</keyword>
<accession>A0A7G9FWM8</accession>
<evidence type="ECO:0000256" key="1">
    <source>
        <dbReference type="ARBA" id="ARBA00004651"/>
    </source>
</evidence>
<keyword evidence="4 6" id="KW-1133">Transmembrane helix</keyword>
<dbReference type="GO" id="GO:0007165">
    <property type="term" value="P:signal transduction"/>
    <property type="evidence" value="ECO:0007669"/>
    <property type="project" value="InterPro"/>
</dbReference>
<dbReference type="Proteomes" id="UP000515981">
    <property type="component" value="Chromosome"/>
</dbReference>
<evidence type="ECO:0000256" key="4">
    <source>
        <dbReference type="ARBA" id="ARBA00022989"/>
    </source>
</evidence>
<dbReference type="GO" id="GO:1902201">
    <property type="term" value="P:negative regulation of bacterial-type flagellum-dependent cell motility"/>
    <property type="evidence" value="ECO:0007669"/>
    <property type="project" value="TreeGrafter"/>
</dbReference>
<dbReference type="InterPro" id="IPR029787">
    <property type="entry name" value="Nucleotide_cyclase"/>
</dbReference>